<keyword evidence="4" id="KW-0812">Transmembrane</keyword>
<comment type="caution">
    <text evidence="3">Lacks conserved residue(s) required for the propagation of feature annotation.</text>
</comment>
<proteinExistence type="predicted"/>
<dbReference type="AlphaFoldDB" id="A0A7R9AFN5"/>
<feature type="disulfide bond" evidence="3">
    <location>
        <begin position="161"/>
        <end position="184"/>
    </location>
</feature>
<evidence type="ECO:0000256" key="3">
    <source>
        <dbReference type="PROSITE-ProRule" id="PRU00121"/>
    </source>
</evidence>
<protein>
    <recommendedName>
        <fullName evidence="5">Kringle domain-containing protein</fullName>
    </recommendedName>
</protein>
<keyword evidence="1 3" id="KW-0420">Kringle</keyword>
<sequence length="490" mass="56302">MREPLYKYPECRPTNKGREYIGKVSKMESGKECLRWDTQPNGTPDDFLENVTYSDHFPNLDTWSHNNYCRNPSGRERPWCFVTDEDVEWEYCDIPMCTDTDPPECKITQQGGEYVGRKNVSHSGFACKPWGEPWMSNFTGIVDFSPGFPDYKGTEETHNFCRNPDGKVAPWCFIENEYFDSEFCDIPFCEIQEVQVGPEGNVEKPWCFVSDPDIEWEYCEIPFCHNLGASLDSIVVKMADSQLERKSPECKLTRSGGEYVGRRNATISGFPCQHWLARFPRDSSSITASLSAFSDEVDGSHNFCRNPDARGHGPWCFSYNEHEWEYCDVPFCPGTEGERCDIRVSGNCISGSSLFVFLTFLRPLSTIFPAIVKHHSINGLTYLLPFPSYLILCITFCHCFLLNQVHWSARKTKEETSIWERRMLRNPSWMSVLPNDISRAAQYLKFESFPDDLHPSHNFCRNPDAQSGGPWCYNGAGTDPEWEECNIKIC</sequence>
<keyword evidence="7" id="KW-1185">Reference proteome</keyword>
<dbReference type="PRINTS" id="PR00018">
    <property type="entry name" value="KRINGLE"/>
</dbReference>
<dbReference type="InterPro" id="IPR050759">
    <property type="entry name" value="Serine_protease_kringle"/>
</dbReference>
<dbReference type="InterPro" id="IPR018056">
    <property type="entry name" value="Kringle_CS"/>
</dbReference>
<keyword evidence="4" id="KW-0472">Membrane</keyword>
<feature type="disulfide bond" evidence="3">
    <location>
        <begin position="304"/>
        <end position="327"/>
    </location>
</feature>
<dbReference type="InterPro" id="IPR013806">
    <property type="entry name" value="Kringle-like"/>
</dbReference>
<evidence type="ECO:0000256" key="2">
    <source>
        <dbReference type="ARBA" id="ARBA00023157"/>
    </source>
</evidence>
<accession>A0A7R9AFN5</accession>
<dbReference type="SMART" id="SM00130">
    <property type="entry name" value="KR"/>
    <property type="match status" value="3"/>
</dbReference>
<dbReference type="InterPro" id="IPR000001">
    <property type="entry name" value="Kringle"/>
</dbReference>
<evidence type="ECO:0000313" key="6">
    <source>
        <dbReference type="EMBL" id="CAD7253235.1"/>
    </source>
</evidence>
<dbReference type="OrthoDB" id="1915767at2759"/>
<organism evidence="6">
    <name type="scientific">Darwinula stevensoni</name>
    <dbReference type="NCBI Taxonomy" id="69355"/>
    <lineage>
        <taxon>Eukaryota</taxon>
        <taxon>Metazoa</taxon>
        <taxon>Ecdysozoa</taxon>
        <taxon>Arthropoda</taxon>
        <taxon>Crustacea</taxon>
        <taxon>Oligostraca</taxon>
        <taxon>Ostracoda</taxon>
        <taxon>Podocopa</taxon>
        <taxon>Podocopida</taxon>
        <taxon>Darwinulocopina</taxon>
        <taxon>Darwinuloidea</taxon>
        <taxon>Darwinulidae</taxon>
        <taxon>Darwinula</taxon>
    </lineage>
</organism>
<feature type="domain" description="Kringle" evidence="5">
    <location>
        <begin position="16"/>
        <end position="97"/>
    </location>
</feature>
<evidence type="ECO:0000259" key="5">
    <source>
        <dbReference type="PROSITE" id="PS50070"/>
    </source>
</evidence>
<feature type="domain" description="Kringle" evidence="5">
    <location>
        <begin position="110"/>
        <end position="189"/>
    </location>
</feature>
<dbReference type="Gene3D" id="2.40.20.10">
    <property type="entry name" value="Plasminogen Kringle 4"/>
    <property type="match status" value="5"/>
</dbReference>
<dbReference type="EMBL" id="LR905022">
    <property type="protein sequence ID" value="CAD7253235.1"/>
    <property type="molecule type" value="Genomic_DNA"/>
</dbReference>
<dbReference type="PROSITE" id="PS50070">
    <property type="entry name" value="KRINGLE_2"/>
    <property type="match status" value="5"/>
</dbReference>
<reference evidence="6" key="1">
    <citation type="submission" date="2020-11" db="EMBL/GenBank/DDBJ databases">
        <authorList>
            <person name="Tran Van P."/>
        </authorList>
    </citation>
    <scope>NUCLEOTIDE SEQUENCE</scope>
</reference>
<feature type="domain" description="Kringle" evidence="5">
    <location>
        <begin position="198"/>
        <end position="224"/>
    </location>
</feature>
<dbReference type="Proteomes" id="UP000677054">
    <property type="component" value="Unassembled WGS sequence"/>
</dbReference>
<dbReference type="EMBL" id="CAJPEV010005505">
    <property type="protein sequence ID" value="CAG0903228.1"/>
    <property type="molecule type" value="Genomic_DNA"/>
</dbReference>
<dbReference type="SUPFAM" id="SSF57440">
    <property type="entry name" value="Kringle-like"/>
    <property type="match status" value="5"/>
</dbReference>
<keyword evidence="4" id="KW-1133">Transmembrane helix</keyword>
<evidence type="ECO:0000313" key="7">
    <source>
        <dbReference type="Proteomes" id="UP000677054"/>
    </source>
</evidence>
<dbReference type="CDD" id="cd00108">
    <property type="entry name" value="KR"/>
    <property type="match status" value="2"/>
</dbReference>
<keyword evidence="2 3" id="KW-1015">Disulfide bond</keyword>
<dbReference type="PANTHER" id="PTHR24261:SF7">
    <property type="entry name" value="KRINGLE DOMAIN-CONTAINING PROTEIN"/>
    <property type="match status" value="1"/>
</dbReference>
<feature type="domain" description="Kringle" evidence="5">
    <location>
        <begin position="428"/>
        <end position="490"/>
    </location>
</feature>
<evidence type="ECO:0000256" key="1">
    <source>
        <dbReference type="ARBA" id="ARBA00022572"/>
    </source>
</evidence>
<gene>
    <name evidence="6" type="ORF">DSTB1V02_LOCUS12985</name>
</gene>
<evidence type="ECO:0000256" key="4">
    <source>
        <dbReference type="SAM" id="Phobius"/>
    </source>
</evidence>
<dbReference type="Pfam" id="PF00051">
    <property type="entry name" value="Kringle"/>
    <property type="match status" value="4"/>
</dbReference>
<dbReference type="PANTHER" id="PTHR24261">
    <property type="entry name" value="PLASMINOGEN-RELATED"/>
    <property type="match status" value="1"/>
</dbReference>
<dbReference type="PROSITE" id="PS00021">
    <property type="entry name" value="KRINGLE_1"/>
    <property type="match status" value="4"/>
</dbReference>
<feature type="transmembrane region" description="Helical" evidence="4">
    <location>
        <begin position="384"/>
        <end position="403"/>
    </location>
</feature>
<feature type="domain" description="Kringle" evidence="5">
    <location>
        <begin position="255"/>
        <end position="332"/>
    </location>
</feature>
<dbReference type="InterPro" id="IPR038178">
    <property type="entry name" value="Kringle_sf"/>
</dbReference>
<name>A0A7R9AFN5_9CRUS</name>
<feature type="disulfide bond" evidence="3">
    <location>
        <begin position="69"/>
        <end position="92"/>
    </location>
</feature>